<comment type="caution">
    <text evidence="2">The sequence shown here is derived from an EMBL/GenBank/DDBJ whole genome shotgun (WGS) entry which is preliminary data.</text>
</comment>
<keyword evidence="3" id="KW-1185">Reference proteome</keyword>
<evidence type="ECO:0000256" key="1">
    <source>
        <dbReference type="SAM" id="MobiDB-lite"/>
    </source>
</evidence>
<dbReference type="Proteomes" id="UP001241748">
    <property type="component" value="Unassembled WGS sequence"/>
</dbReference>
<feature type="compositionally biased region" description="Polar residues" evidence="1">
    <location>
        <begin position="95"/>
        <end position="112"/>
    </location>
</feature>
<feature type="region of interest" description="Disordered" evidence="1">
    <location>
        <begin position="64"/>
        <end position="117"/>
    </location>
</feature>
<dbReference type="EMBL" id="JAROBZ020000001">
    <property type="protein sequence ID" value="MFB3167767.1"/>
    <property type="molecule type" value="Genomic_DNA"/>
</dbReference>
<gene>
    <name evidence="2" type="ORF">P5G62_011690</name>
</gene>
<evidence type="ECO:0000313" key="3">
    <source>
        <dbReference type="Proteomes" id="UP001241748"/>
    </source>
</evidence>
<reference evidence="2 3" key="1">
    <citation type="submission" date="2024-05" db="EMBL/GenBank/DDBJ databases">
        <authorList>
            <person name="Venkateswaran K."/>
        </authorList>
    </citation>
    <scope>NUCLEOTIDE SEQUENCE [LARGE SCALE GENOMIC DNA]</scope>
    <source>
        <strain evidence="2 3">179-C4-2-HS</strain>
    </source>
</reference>
<protein>
    <submittedName>
        <fullName evidence="2">Uncharacterized protein</fullName>
    </submittedName>
</protein>
<feature type="compositionally biased region" description="Low complexity" evidence="1">
    <location>
        <begin position="85"/>
        <end position="94"/>
    </location>
</feature>
<accession>A0ABV4YSQ7</accession>
<dbReference type="RefSeq" id="WP_374978337.1">
    <property type="nucleotide sequence ID" value="NZ_JAROBZ020000001.1"/>
</dbReference>
<proteinExistence type="predicted"/>
<sequence length="347" mass="41118">MNRQDRKFNQPRRVQQRLNKQMKLPYYHQYGRLTTRPLPYSQMQRRLFSQSLMYHQLGQRAAPRIWPSTINRQQRKPDRSFKTRQQQQIRMGQQKATQKQRMQGNYNQLNQSRRSRVRIPQPISPQRGRIIPAQGNVQQRWSTSTHVNQQQRGRIIPVQGNVQQRWSTSTQVNQQQRGRIIPVQGNVQQRWSTSTQVNQQQRGRIIPAQGNVQQRSNTPSQVNQQQRGRIIPAQGNVQQRLNTPTQVNQQQRAEIRPWKDIKQQSEIVPLNQSKPQQRIRERLSALHGKKGQPRIKLVTPKELVLLAPIKDKAMWEMIVDRLPPDYSIPDPQFLQIFRSLNKLKHKF</sequence>
<evidence type="ECO:0000313" key="2">
    <source>
        <dbReference type="EMBL" id="MFB3167767.1"/>
    </source>
</evidence>
<organism evidence="2 3">
    <name type="scientific">Neobacillus driksii</name>
    <dbReference type="NCBI Taxonomy" id="3035913"/>
    <lineage>
        <taxon>Bacteria</taxon>
        <taxon>Bacillati</taxon>
        <taxon>Bacillota</taxon>
        <taxon>Bacilli</taxon>
        <taxon>Bacillales</taxon>
        <taxon>Bacillaceae</taxon>
        <taxon>Neobacillus</taxon>
    </lineage>
</organism>
<name>A0ABV4YSQ7_9BACI</name>